<evidence type="ECO:0000313" key="3">
    <source>
        <dbReference type="Proteomes" id="UP000760668"/>
    </source>
</evidence>
<dbReference type="RefSeq" id="WP_295368440.1">
    <property type="nucleotide sequence ID" value="NZ_DYUC01000120.1"/>
</dbReference>
<evidence type="ECO:0000259" key="1">
    <source>
        <dbReference type="PROSITE" id="PS51502"/>
    </source>
</evidence>
<dbReference type="InterPro" id="IPR011008">
    <property type="entry name" value="Dimeric_a/b-barrel"/>
</dbReference>
<accession>A0A921MNU8</accession>
<comment type="caution">
    <text evidence="2">The sequence shown here is derived from an EMBL/GenBank/DDBJ whole genome shotgun (WGS) entry which is preliminary data.</text>
</comment>
<reference evidence="2" key="2">
    <citation type="submission" date="2021-09" db="EMBL/GenBank/DDBJ databases">
        <authorList>
            <person name="Gilroy R."/>
        </authorList>
    </citation>
    <scope>NUCLEOTIDE SEQUENCE</scope>
    <source>
        <strain evidence="2">CHK179-5677</strain>
    </source>
</reference>
<evidence type="ECO:0000313" key="2">
    <source>
        <dbReference type="EMBL" id="HJG87719.1"/>
    </source>
</evidence>
<dbReference type="SUPFAM" id="SSF54909">
    <property type="entry name" value="Dimeric alpha+beta barrel"/>
    <property type="match status" value="1"/>
</dbReference>
<dbReference type="SMART" id="SM00886">
    <property type="entry name" value="Dabb"/>
    <property type="match status" value="1"/>
</dbReference>
<dbReference type="Gene3D" id="3.30.70.100">
    <property type="match status" value="1"/>
</dbReference>
<sequence>MLKHIVVWKFKDEAEGKSRAENCALVRQRLLALVGVIPEVKRMEIGIDIGSIQGNFDLALIVETDNTATLSAYANHPAHLEVVDYIKKVVEQRVAVDFAF</sequence>
<feature type="domain" description="Stress-response A/B barrel" evidence="1">
    <location>
        <begin position="2"/>
        <end position="98"/>
    </location>
</feature>
<dbReference type="PANTHER" id="PTHR37832">
    <property type="entry name" value="BLL2683 PROTEIN"/>
    <property type="match status" value="1"/>
</dbReference>
<dbReference type="PROSITE" id="PS51502">
    <property type="entry name" value="S_R_A_B_BARREL"/>
    <property type="match status" value="1"/>
</dbReference>
<proteinExistence type="predicted"/>
<protein>
    <submittedName>
        <fullName evidence="2">Dabb family protein</fullName>
    </submittedName>
</protein>
<organism evidence="2 3">
    <name type="scientific">Pseudoflavonifractor capillosus</name>
    <dbReference type="NCBI Taxonomy" id="106588"/>
    <lineage>
        <taxon>Bacteria</taxon>
        <taxon>Bacillati</taxon>
        <taxon>Bacillota</taxon>
        <taxon>Clostridia</taxon>
        <taxon>Eubacteriales</taxon>
        <taxon>Oscillospiraceae</taxon>
        <taxon>Pseudoflavonifractor</taxon>
    </lineage>
</organism>
<dbReference type="AlphaFoldDB" id="A0A921MNU8"/>
<dbReference type="Pfam" id="PF07876">
    <property type="entry name" value="Dabb"/>
    <property type="match status" value="1"/>
</dbReference>
<dbReference type="EMBL" id="DYUC01000120">
    <property type="protein sequence ID" value="HJG87719.1"/>
    <property type="molecule type" value="Genomic_DNA"/>
</dbReference>
<dbReference type="InterPro" id="IPR013097">
    <property type="entry name" value="Dabb"/>
</dbReference>
<name>A0A921MNU8_9FIRM</name>
<dbReference type="Proteomes" id="UP000760668">
    <property type="component" value="Unassembled WGS sequence"/>
</dbReference>
<dbReference type="PANTHER" id="PTHR37832:SF1">
    <property type="entry name" value="STRESS-RESPONSE A_B BARREL DOMAIN-CONTAINING PROTEIN"/>
    <property type="match status" value="1"/>
</dbReference>
<gene>
    <name evidence="2" type="ORF">K8V01_11995</name>
</gene>
<reference evidence="2" key="1">
    <citation type="journal article" date="2021" name="PeerJ">
        <title>Extensive microbial diversity within the chicken gut microbiome revealed by metagenomics and culture.</title>
        <authorList>
            <person name="Gilroy R."/>
            <person name="Ravi A."/>
            <person name="Getino M."/>
            <person name="Pursley I."/>
            <person name="Horton D.L."/>
            <person name="Alikhan N.F."/>
            <person name="Baker D."/>
            <person name="Gharbi K."/>
            <person name="Hall N."/>
            <person name="Watson M."/>
            <person name="Adriaenssens E.M."/>
            <person name="Foster-Nyarko E."/>
            <person name="Jarju S."/>
            <person name="Secka A."/>
            <person name="Antonio M."/>
            <person name="Oren A."/>
            <person name="Chaudhuri R.R."/>
            <person name="La Ragione R."/>
            <person name="Hildebrand F."/>
            <person name="Pallen M.J."/>
        </authorList>
    </citation>
    <scope>NUCLEOTIDE SEQUENCE</scope>
    <source>
        <strain evidence="2">CHK179-5677</strain>
    </source>
</reference>